<feature type="transmembrane region" description="Helical" evidence="1">
    <location>
        <begin position="180"/>
        <end position="203"/>
    </location>
</feature>
<feature type="transmembrane region" description="Helical" evidence="1">
    <location>
        <begin position="145"/>
        <end position="168"/>
    </location>
</feature>
<sequence>MNARNSRTTVTVAVGWLVFGVVCVLGAALAALAGLPGRLAEQRAFDSAAACPAAPREPADCRWKQEFTISAIRLYAGRHSEITATLTDRSGRERPTEFKSNEPLLDDLDDGDTVVGTIWRGEVVEIAAPGGVQETEANPGGFAEAAMGTVVVLGPTGLLVIAASGWRLRRRADEEPPRALTGLLWFTGAQAAGSLALGILVAAGGWSVWLIPGLWPVMAAATAGLTVLAVRKAGDVSAALGGTGTAPSTDEDGARAV</sequence>
<dbReference type="Proteomes" id="UP001596972">
    <property type="component" value="Unassembled WGS sequence"/>
</dbReference>
<keyword evidence="1" id="KW-0472">Membrane</keyword>
<evidence type="ECO:0008006" key="4">
    <source>
        <dbReference type="Google" id="ProtNLM"/>
    </source>
</evidence>
<reference evidence="3" key="1">
    <citation type="journal article" date="2019" name="Int. J. Syst. Evol. Microbiol.">
        <title>The Global Catalogue of Microorganisms (GCM) 10K type strain sequencing project: providing services to taxonomists for standard genome sequencing and annotation.</title>
        <authorList>
            <consortium name="The Broad Institute Genomics Platform"/>
            <consortium name="The Broad Institute Genome Sequencing Center for Infectious Disease"/>
            <person name="Wu L."/>
            <person name="Ma J."/>
        </authorList>
    </citation>
    <scope>NUCLEOTIDE SEQUENCE [LARGE SCALE GENOMIC DNA]</scope>
    <source>
        <strain evidence="3">JCM 31202</strain>
    </source>
</reference>
<dbReference type="EMBL" id="JBHTJA010000001">
    <property type="protein sequence ID" value="MFD0898890.1"/>
    <property type="molecule type" value="Genomic_DNA"/>
</dbReference>
<name>A0ABW3EHN9_9ACTN</name>
<keyword evidence="1" id="KW-1133">Transmembrane helix</keyword>
<organism evidence="2 3">
    <name type="scientific">Actinomadura sediminis</name>
    <dbReference type="NCBI Taxonomy" id="1038904"/>
    <lineage>
        <taxon>Bacteria</taxon>
        <taxon>Bacillati</taxon>
        <taxon>Actinomycetota</taxon>
        <taxon>Actinomycetes</taxon>
        <taxon>Streptosporangiales</taxon>
        <taxon>Thermomonosporaceae</taxon>
        <taxon>Actinomadura</taxon>
    </lineage>
</organism>
<comment type="caution">
    <text evidence="2">The sequence shown here is derived from an EMBL/GenBank/DDBJ whole genome shotgun (WGS) entry which is preliminary data.</text>
</comment>
<dbReference type="RefSeq" id="WP_378295685.1">
    <property type="nucleotide sequence ID" value="NZ_JBHTJA010000001.1"/>
</dbReference>
<evidence type="ECO:0000313" key="3">
    <source>
        <dbReference type="Proteomes" id="UP001596972"/>
    </source>
</evidence>
<evidence type="ECO:0000256" key="1">
    <source>
        <dbReference type="SAM" id="Phobius"/>
    </source>
</evidence>
<proteinExistence type="predicted"/>
<accession>A0ABW3EHN9</accession>
<gene>
    <name evidence="2" type="ORF">ACFQ11_00595</name>
</gene>
<feature type="transmembrane region" description="Helical" evidence="1">
    <location>
        <begin position="209"/>
        <end position="230"/>
    </location>
</feature>
<protein>
    <recommendedName>
        <fullName evidence="4">DUF3592 domain-containing protein</fullName>
    </recommendedName>
</protein>
<evidence type="ECO:0000313" key="2">
    <source>
        <dbReference type="EMBL" id="MFD0898890.1"/>
    </source>
</evidence>
<keyword evidence="1" id="KW-0812">Transmembrane</keyword>
<keyword evidence="3" id="KW-1185">Reference proteome</keyword>
<feature type="transmembrane region" description="Helical" evidence="1">
    <location>
        <begin position="12"/>
        <end position="35"/>
    </location>
</feature>